<evidence type="ECO:0000256" key="2">
    <source>
        <dbReference type="ARBA" id="ARBA00022723"/>
    </source>
</evidence>
<feature type="region of interest" description="Disordered" evidence="7">
    <location>
        <begin position="86"/>
        <end position="111"/>
    </location>
</feature>
<evidence type="ECO:0000313" key="9">
    <source>
        <dbReference type="EMBL" id="QQK40094.1"/>
    </source>
</evidence>
<dbReference type="InterPro" id="IPR001138">
    <property type="entry name" value="Zn2Cys6_DnaBD"/>
</dbReference>
<dbReference type="SMART" id="SM00066">
    <property type="entry name" value="GAL4"/>
    <property type="match status" value="1"/>
</dbReference>
<keyword evidence="2" id="KW-0479">Metal-binding</keyword>
<dbReference type="EMBL" id="CP060774">
    <property type="protein sequence ID" value="QQK40094.1"/>
    <property type="molecule type" value="Genomic_DNA"/>
</dbReference>
<organism evidence="9 10">
    <name type="scientific">Penicillium digitatum</name>
    <name type="common">Green mold</name>
    <dbReference type="NCBI Taxonomy" id="36651"/>
    <lineage>
        <taxon>Eukaryota</taxon>
        <taxon>Fungi</taxon>
        <taxon>Dikarya</taxon>
        <taxon>Ascomycota</taxon>
        <taxon>Pezizomycotina</taxon>
        <taxon>Eurotiomycetes</taxon>
        <taxon>Eurotiomycetidae</taxon>
        <taxon>Eurotiales</taxon>
        <taxon>Aspergillaceae</taxon>
        <taxon>Penicillium</taxon>
    </lineage>
</organism>
<proteinExistence type="predicted"/>
<evidence type="ECO:0000256" key="3">
    <source>
        <dbReference type="ARBA" id="ARBA00023015"/>
    </source>
</evidence>
<dbReference type="PANTHER" id="PTHR31001">
    <property type="entry name" value="UNCHARACTERIZED TRANSCRIPTIONAL REGULATORY PROTEIN"/>
    <property type="match status" value="1"/>
</dbReference>
<keyword evidence="4" id="KW-0238">DNA-binding</keyword>
<dbReference type="GO" id="GO:0006351">
    <property type="term" value="P:DNA-templated transcription"/>
    <property type="evidence" value="ECO:0007669"/>
    <property type="project" value="InterPro"/>
</dbReference>
<dbReference type="Proteomes" id="UP000595662">
    <property type="component" value="Chromosome 1"/>
</dbReference>
<evidence type="ECO:0000256" key="7">
    <source>
        <dbReference type="SAM" id="MobiDB-lite"/>
    </source>
</evidence>
<feature type="region of interest" description="Disordered" evidence="7">
    <location>
        <begin position="612"/>
        <end position="719"/>
    </location>
</feature>
<feature type="compositionally biased region" description="Polar residues" evidence="7">
    <location>
        <begin position="657"/>
        <end position="718"/>
    </location>
</feature>
<keyword evidence="6" id="KW-0539">Nucleus</keyword>
<comment type="subcellular location">
    <subcellularLocation>
        <location evidence="1">Nucleus</location>
    </subcellularLocation>
</comment>
<dbReference type="InterPro" id="IPR050613">
    <property type="entry name" value="Sec_Metabolite_Reg"/>
</dbReference>
<dbReference type="GO" id="GO:0005634">
    <property type="term" value="C:nucleus"/>
    <property type="evidence" value="ECO:0007669"/>
    <property type="project" value="UniProtKB-SubCell"/>
</dbReference>
<feature type="compositionally biased region" description="Low complexity" evidence="7">
    <location>
        <begin position="619"/>
        <end position="652"/>
    </location>
</feature>
<dbReference type="SUPFAM" id="SSF57701">
    <property type="entry name" value="Zn2/Cys6 DNA-binding domain"/>
    <property type="match status" value="1"/>
</dbReference>
<accession>A0A7T6XFB9</accession>
<dbReference type="InterPro" id="IPR036864">
    <property type="entry name" value="Zn2-C6_fun-type_DNA-bd_sf"/>
</dbReference>
<dbReference type="Pfam" id="PF04082">
    <property type="entry name" value="Fungal_trans"/>
    <property type="match status" value="1"/>
</dbReference>
<sequence>MASSRSTGKRLPISCQACRTRKIRCSRDGRPCQTCVRRGLGAEDCIYLGQPRLSAEQSSPGDSAVQNELLARIRNLEGLLQKQMNSQAGTSTGGTVSPLGGTSAAGSFSEPETWESLGPMLDNVGILRTSPSGHVHYVPLASQWESLVAKSPAAECLPNSDSDVAEDDDDLQIPLARNGSISRAELLSILPPGRYCDTLKDVYFQVFSSVFHILHDLTFEAEYQHFCHDPGSVSTSWLALLFAILAIAVSALDDDHPLLSDLGRERTVSRNIKVLSARYRSAALRCLAADGVMSRHSINSLQALVLINYARVHRGLPIWTLLGFTHHVAISMGCHLDPERFTLGPIEREERRRVWAGLMMLYTIQNTAFGSLDQQTLTQDVKTPADIDDVDLLTSPSLKRPSPSTFPRPTQMTYLLLNFRLYKISSKICETIFSYPSTSRFTTSHLEAEIISVREMVEARYALDTNNPLPIHHQANHHILYSQIHQLLLLLLRPNLCRYLQGEITPETCATRAKCVASAKASLSIFETLLETPLFKPYKWYTSGLGSFHAFHAAVTLAVILLIPEGQSEYEEIKEILDRALDMFASLSVRSVFCSKAVPIIRQMTDVALTKYNPQSPTHSQSHLQAQAQVQHQQNQANIQSQSHSQSHNHLLPSIQMPPSMSNLSPGMTMQDNYNISHSQSQSGSPVPTTASISSEHTMHSSFGQMHPQNWISPTSVPWDSLGPANGGYGARSEEAGAQRGLHWNRQLCYRFSPTPGVPQDFRGITAKPPAPFPSTGGLHTVSSIFMTVSQNRTNRFRFPPCSQTEASERGNDKDVCQEEEYCVVCYAAHEAHEFECGV</sequence>
<dbReference type="GO" id="GO:0000981">
    <property type="term" value="F:DNA-binding transcription factor activity, RNA polymerase II-specific"/>
    <property type="evidence" value="ECO:0007669"/>
    <property type="project" value="InterPro"/>
</dbReference>
<feature type="domain" description="Zn(2)-C6 fungal-type" evidence="8">
    <location>
        <begin position="14"/>
        <end position="47"/>
    </location>
</feature>
<dbReference type="AlphaFoldDB" id="A0A7T6XFB9"/>
<evidence type="ECO:0000256" key="4">
    <source>
        <dbReference type="ARBA" id="ARBA00023125"/>
    </source>
</evidence>
<dbReference type="GO" id="GO:0008270">
    <property type="term" value="F:zinc ion binding"/>
    <property type="evidence" value="ECO:0007669"/>
    <property type="project" value="InterPro"/>
</dbReference>
<dbReference type="InterPro" id="IPR007219">
    <property type="entry name" value="XnlR_reg_dom"/>
</dbReference>
<evidence type="ECO:0000313" key="10">
    <source>
        <dbReference type="Proteomes" id="UP000595662"/>
    </source>
</evidence>
<dbReference type="CDD" id="cd12148">
    <property type="entry name" value="fungal_TF_MHR"/>
    <property type="match status" value="1"/>
</dbReference>
<dbReference type="Gene3D" id="4.10.240.10">
    <property type="entry name" value="Zn(2)-C6 fungal-type DNA-binding domain"/>
    <property type="match status" value="1"/>
</dbReference>
<dbReference type="CDD" id="cd00067">
    <property type="entry name" value="GAL4"/>
    <property type="match status" value="1"/>
</dbReference>
<dbReference type="PROSITE" id="PS50048">
    <property type="entry name" value="ZN2_CY6_FUNGAL_2"/>
    <property type="match status" value="1"/>
</dbReference>
<evidence type="ECO:0000256" key="6">
    <source>
        <dbReference type="ARBA" id="ARBA00023242"/>
    </source>
</evidence>
<dbReference type="Pfam" id="PF00172">
    <property type="entry name" value="Zn_clus"/>
    <property type="match status" value="1"/>
</dbReference>
<evidence type="ECO:0000256" key="1">
    <source>
        <dbReference type="ARBA" id="ARBA00004123"/>
    </source>
</evidence>
<dbReference type="KEGG" id="pdp:PDIP_85260"/>
<feature type="compositionally biased region" description="Polar residues" evidence="7">
    <location>
        <begin position="86"/>
        <end position="95"/>
    </location>
</feature>
<dbReference type="RefSeq" id="XP_014532682.2">
    <property type="nucleotide sequence ID" value="XM_014677196.2"/>
</dbReference>
<evidence type="ECO:0000259" key="8">
    <source>
        <dbReference type="PROSITE" id="PS50048"/>
    </source>
</evidence>
<dbReference type="PANTHER" id="PTHR31001:SF40">
    <property type="entry name" value="ZN(II)2CYS6 TRANSCRIPTION FACTOR (EUROFUNG)"/>
    <property type="match status" value="1"/>
</dbReference>
<name>A0A7T6XFB9_PENDI</name>
<dbReference type="VEuPathDB" id="FungiDB:PDIP_85260"/>
<protein>
    <submittedName>
        <fullName evidence="9">Fungal transcriptional regulatory protein, N-terminal</fullName>
    </submittedName>
</protein>
<evidence type="ECO:0000256" key="5">
    <source>
        <dbReference type="ARBA" id="ARBA00023163"/>
    </source>
</evidence>
<dbReference type="GeneID" id="26236840"/>
<keyword evidence="5" id="KW-0804">Transcription</keyword>
<gene>
    <name evidence="9" type="ORF">Pdw03_2948</name>
</gene>
<reference evidence="9 10" key="1">
    <citation type="submission" date="2020-08" db="EMBL/GenBank/DDBJ databases">
        <title>The completed genome sequence of the pathogenic ascomycete fungus Penicillium digitatum.</title>
        <authorList>
            <person name="Wang M."/>
        </authorList>
    </citation>
    <scope>NUCLEOTIDE SEQUENCE [LARGE SCALE GENOMIC DNA]</scope>
    <source>
        <strain evidence="9 10">PdW03</strain>
    </source>
</reference>
<dbReference type="GO" id="GO:0003677">
    <property type="term" value="F:DNA binding"/>
    <property type="evidence" value="ECO:0007669"/>
    <property type="project" value="UniProtKB-KW"/>
</dbReference>
<keyword evidence="3" id="KW-0805">Transcription regulation</keyword>